<evidence type="ECO:0000313" key="3">
    <source>
        <dbReference type="Proteomes" id="UP000756710"/>
    </source>
</evidence>
<evidence type="ECO:0000313" key="2">
    <source>
        <dbReference type="EMBL" id="MBP2060034.1"/>
    </source>
</evidence>
<name>A0A061A0D9_9ACTN</name>
<organism evidence="1">
    <name type="scientific">Streptomyces iranensis</name>
    <dbReference type="NCBI Taxonomy" id="576784"/>
    <lineage>
        <taxon>Bacteria</taxon>
        <taxon>Bacillati</taxon>
        <taxon>Actinomycetota</taxon>
        <taxon>Actinomycetes</taxon>
        <taxon>Kitasatosporales</taxon>
        <taxon>Streptomycetaceae</taxon>
        <taxon>Streptomyces</taxon>
        <taxon>Streptomyces violaceusniger group</taxon>
    </lineage>
</organism>
<proteinExistence type="predicted"/>
<gene>
    <name evidence="2" type="ORF">J2Z30_001032</name>
    <name evidence="1" type="ORF">SIRAN8257</name>
</gene>
<dbReference type="EMBL" id="LK022848">
    <property type="protein sequence ID" value="CDR14197.1"/>
    <property type="molecule type" value="Genomic_DNA"/>
</dbReference>
<protein>
    <submittedName>
        <fullName evidence="1">Regulatory protein</fullName>
    </submittedName>
</protein>
<sequence length="37" mass="3919">MSGPGLALVVALAEEWGTDPSPWGKRVWAELHGKESG</sequence>
<reference evidence="1" key="1">
    <citation type="submission" date="2014-05" db="EMBL/GenBank/DDBJ databases">
        <authorList>
            <person name="Horn Fabian"/>
        </authorList>
    </citation>
    <scope>NUCLEOTIDE SEQUENCE</scope>
</reference>
<dbReference type="PATRIC" id="fig|576784.4.peg.8472"/>
<dbReference type="EMBL" id="JAGGLR010000002">
    <property type="protein sequence ID" value="MBP2060034.1"/>
    <property type="molecule type" value="Genomic_DNA"/>
</dbReference>
<evidence type="ECO:0000313" key="1">
    <source>
        <dbReference type="EMBL" id="CDR14197.1"/>
    </source>
</evidence>
<reference evidence="2 3" key="2">
    <citation type="submission" date="2021-03" db="EMBL/GenBank/DDBJ databases">
        <title>Genomic Encyclopedia of Type Strains, Phase IV (KMG-IV): sequencing the most valuable type-strain genomes for metagenomic binning, comparative biology and taxonomic classification.</title>
        <authorList>
            <person name="Goeker M."/>
        </authorList>
    </citation>
    <scope>NUCLEOTIDE SEQUENCE [LARGE SCALE GENOMIC DNA]</scope>
    <source>
        <strain evidence="2 3">DSM 41954</strain>
    </source>
</reference>
<dbReference type="HOGENOM" id="CLU_3349187_0_0_11"/>
<accession>A0A061A0D9</accession>
<dbReference type="AlphaFoldDB" id="A0A061A0D9"/>
<keyword evidence="3" id="KW-1185">Reference proteome</keyword>
<dbReference type="Proteomes" id="UP000756710">
    <property type="component" value="Unassembled WGS sequence"/>
</dbReference>